<sequence length="477" mass="53465">MSSSLSFEGGLRLTSTIISDFFRLGTGNYYKQTPNRAKYSSPAHRRAHHRSSRNMRLAPQPPSLDSQTSQQVGHETLGPDATGRVEHLMAFKSYSPWPGTNPDTKRKFAVDHTSPDKDLEQTVEAVPSILSVTRQNVHSNAICSTFENVEDNEEQSVSSTLSSSRQRQPSRTTTSEMDQSPLPDVMSPLHSSIPENPTPPAKTVLPRRTLQATALGIFSNGNSFFQRLMKGFGNIVPNSTTNRNSAILVPFQAENVKMIKKNLYDAYKVPVPAALKDQWHHVIHKKLQNNIEAVIQKIGLQPNEMAVYVGLSMVGPKVENMLRLLPTIVILCAHKEAKVKFKQLIESKKLDYLHKLACPYLVCVWRRECTNVDRFFADIHSPSMADLDVTSTQHAFAFPKQENLMVKFELAQYRDRHCGLKIEFTNSSQQSQPTDNLPDHSLDCEQHMTARVGGLVVAGGQNLCHDYCAYFSFRPSS</sequence>
<feature type="region of interest" description="Disordered" evidence="1">
    <location>
        <begin position="93"/>
        <end position="115"/>
    </location>
</feature>
<feature type="compositionally biased region" description="Basic residues" evidence="1">
    <location>
        <begin position="43"/>
        <end position="53"/>
    </location>
</feature>
<organism evidence="2 3">
    <name type="scientific">Glarea lozoyensis (strain ATCC 20868 / MF5171)</name>
    <dbReference type="NCBI Taxonomy" id="1116229"/>
    <lineage>
        <taxon>Eukaryota</taxon>
        <taxon>Fungi</taxon>
        <taxon>Dikarya</taxon>
        <taxon>Ascomycota</taxon>
        <taxon>Pezizomycotina</taxon>
        <taxon>Leotiomycetes</taxon>
        <taxon>Helotiales</taxon>
        <taxon>Helotiaceae</taxon>
        <taxon>Glarea</taxon>
    </lineage>
</organism>
<feature type="compositionally biased region" description="Polar residues" evidence="1">
    <location>
        <begin position="63"/>
        <end position="73"/>
    </location>
</feature>
<evidence type="ECO:0000313" key="3">
    <source>
        <dbReference type="Proteomes" id="UP000016922"/>
    </source>
</evidence>
<name>S3DBU2_GLAL2</name>
<keyword evidence="3" id="KW-1185">Reference proteome</keyword>
<feature type="region of interest" description="Disordered" evidence="1">
    <location>
        <begin position="149"/>
        <end position="203"/>
    </location>
</feature>
<reference evidence="2 3" key="1">
    <citation type="journal article" date="2013" name="BMC Genomics">
        <title>Genomics-driven discovery of the pneumocandin biosynthetic gene cluster in the fungus Glarea lozoyensis.</title>
        <authorList>
            <person name="Chen L."/>
            <person name="Yue Q."/>
            <person name="Zhang X."/>
            <person name="Xiang M."/>
            <person name="Wang C."/>
            <person name="Li S."/>
            <person name="Che Y."/>
            <person name="Ortiz-Lopez F.J."/>
            <person name="Bills G.F."/>
            <person name="Liu X."/>
            <person name="An Z."/>
        </authorList>
    </citation>
    <scope>NUCLEOTIDE SEQUENCE [LARGE SCALE GENOMIC DNA]</scope>
    <source>
        <strain evidence="3">ATCC 20868 / MF5171</strain>
    </source>
</reference>
<dbReference type="HOGENOM" id="CLU_572438_0_0_1"/>
<proteinExistence type="predicted"/>
<feature type="compositionally biased region" description="Basic and acidic residues" evidence="1">
    <location>
        <begin position="103"/>
        <end position="115"/>
    </location>
</feature>
<evidence type="ECO:0000313" key="2">
    <source>
        <dbReference type="EMBL" id="EPE24128.1"/>
    </source>
</evidence>
<gene>
    <name evidence="2" type="ORF">GLAREA_07978</name>
</gene>
<feature type="region of interest" description="Disordered" evidence="1">
    <location>
        <begin position="32"/>
        <end position="77"/>
    </location>
</feature>
<feature type="compositionally biased region" description="Low complexity" evidence="1">
    <location>
        <begin position="155"/>
        <end position="175"/>
    </location>
</feature>
<protein>
    <submittedName>
        <fullName evidence="2">Uncharacterized protein</fullName>
    </submittedName>
</protein>
<dbReference type="AlphaFoldDB" id="S3DBU2"/>
<accession>S3DBU2</accession>
<dbReference type="RefSeq" id="XP_008088216.1">
    <property type="nucleotide sequence ID" value="XM_008090025.1"/>
</dbReference>
<dbReference type="EMBL" id="KE145373">
    <property type="protein sequence ID" value="EPE24128.1"/>
    <property type="molecule type" value="Genomic_DNA"/>
</dbReference>
<dbReference type="KEGG" id="glz:GLAREA_07978"/>
<dbReference type="Proteomes" id="UP000016922">
    <property type="component" value="Unassembled WGS sequence"/>
</dbReference>
<dbReference type="GeneID" id="19467029"/>
<evidence type="ECO:0000256" key="1">
    <source>
        <dbReference type="SAM" id="MobiDB-lite"/>
    </source>
</evidence>